<gene>
    <name evidence="1" type="ORF">TeGR_g3172</name>
</gene>
<name>A0ABQ6MNQ1_9STRA</name>
<sequence length="512" mass="55042">MSAFESSVLSITGAAHKSLQCWFGVCAENEASTTLSPEAMPTSYSPVSSPTPVPLDPPTYTLRDYSPPYVVQSGASGSVTPSLKITAVPAQVVANAPFSFVVLYTDVSTGNLIEASPHDDGTNEFPIDVTVGTAQVIDDDIDGSWILYDMKLAGTTTVTVDHGIARFEGLSINVPNTLVTLKVTVPGFTETLTASFPNPMKINSNTPSDPIATFVALGEMPDAYGPTATLDSTLNQYVVDALVLQENDEDQVVVEGEETNEIHNNFDGDFVVSDWYDDAACASYMHTTFEKYGDCIAQPKSAGGNMRSTKVIDFTPPRLAGQMVEMIYETYLNTSTCQNIYNTNIGGGNAYTFTETEITTLANKQTTTDNVDVCFQDPTTGLYKKHKRLQTSISDGSVCAPSKQAVRVSEWKGGTGGLLCHSLQKQPLVTIYPMETCMKIPGEPRSFKFNTCHHQHAAVLTEYDDPLCEGQGSQRVWGSPKADDACFVGMEQGWGVGGAGVDFAVECGHTCT</sequence>
<dbReference type="EMBL" id="BRYB01004370">
    <property type="protein sequence ID" value="GMI29921.1"/>
    <property type="molecule type" value="Genomic_DNA"/>
</dbReference>
<protein>
    <submittedName>
        <fullName evidence="1">Uncharacterized protein</fullName>
    </submittedName>
</protein>
<evidence type="ECO:0000313" key="2">
    <source>
        <dbReference type="Proteomes" id="UP001165060"/>
    </source>
</evidence>
<accession>A0ABQ6MNQ1</accession>
<evidence type="ECO:0000313" key="1">
    <source>
        <dbReference type="EMBL" id="GMI29921.1"/>
    </source>
</evidence>
<keyword evidence="2" id="KW-1185">Reference proteome</keyword>
<organism evidence="1 2">
    <name type="scientific">Tetraparma gracilis</name>
    <dbReference type="NCBI Taxonomy" id="2962635"/>
    <lineage>
        <taxon>Eukaryota</taxon>
        <taxon>Sar</taxon>
        <taxon>Stramenopiles</taxon>
        <taxon>Ochrophyta</taxon>
        <taxon>Bolidophyceae</taxon>
        <taxon>Parmales</taxon>
        <taxon>Triparmaceae</taxon>
        <taxon>Tetraparma</taxon>
    </lineage>
</organism>
<dbReference type="Proteomes" id="UP001165060">
    <property type="component" value="Unassembled WGS sequence"/>
</dbReference>
<reference evidence="1 2" key="1">
    <citation type="journal article" date="2023" name="Commun. Biol.">
        <title>Genome analysis of Parmales, the sister group of diatoms, reveals the evolutionary specialization of diatoms from phago-mixotrophs to photoautotrophs.</title>
        <authorList>
            <person name="Ban H."/>
            <person name="Sato S."/>
            <person name="Yoshikawa S."/>
            <person name="Yamada K."/>
            <person name="Nakamura Y."/>
            <person name="Ichinomiya M."/>
            <person name="Sato N."/>
            <person name="Blanc-Mathieu R."/>
            <person name="Endo H."/>
            <person name="Kuwata A."/>
            <person name="Ogata H."/>
        </authorList>
    </citation>
    <scope>NUCLEOTIDE SEQUENCE [LARGE SCALE GENOMIC DNA]</scope>
</reference>
<comment type="caution">
    <text evidence="1">The sequence shown here is derived from an EMBL/GenBank/DDBJ whole genome shotgun (WGS) entry which is preliminary data.</text>
</comment>
<proteinExistence type="predicted"/>